<evidence type="ECO:0000313" key="1">
    <source>
        <dbReference type="Proteomes" id="UP000189701"/>
    </source>
</evidence>
<sequence>MARLFNEGHLREFLSGRTKNYFRERDAGKKSEPKEPQHVIHMISGKARNFSKVQLFDEGWSVDHPYHYVASPLHMIISRVDIPRGPIFKRTKVSITRGKWTRDYFPEDTLTFTKEDIEALSQPHNDALAISILLNKDQVKYVLVDPGSSTNIIRYRVVEQLGQLDRIIPASQFLNGFNMASETTKGESILPVNMDGTIQDTKFHVIESDMRYNALFGRPWIHSMRAVPSTLHQMMKFPTKDGVKTVYGEQDAAKEMFAVHESVPMSAPSMSEKPKDEHVTK</sequence>
<name>A0A1U7XBH7_NICSY</name>
<dbReference type="InterPro" id="IPR021109">
    <property type="entry name" value="Peptidase_aspartic_dom_sf"/>
</dbReference>
<dbReference type="Gene3D" id="2.40.70.10">
    <property type="entry name" value="Acid Proteases"/>
    <property type="match status" value="1"/>
</dbReference>
<dbReference type="RefSeq" id="XP_009786991.1">
    <property type="nucleotide sequence ID" value="XM_009788689.1"/>
</dbReference>
<dbReference type="KEGG" id="nsy:104234995"/>
<protein>
    <submittedName>
        <fullName evidence="2">Uncharacterized protein LOC104234995</fullName>
    </submittedName>
</protein>
<accession>A0A1U7XBH7</accession>
<dbReference type="CDD" id="cd00303">
    <property type="entry name" value="retropepsin_like"/>
    <property type="match status" value="1"/>
</dbReference>
<evidence type="ECO:0000313" key="2">
    <source>
        <dbReference type="RefSeq" id="XP_009786991.1"/>
    </source>
</evidence>
<dbReference type="PANTHER" id="PTHR33240:SF8">
    <property type="entry name" value="OS03G0439900 PROTEIN"/>
    <property type="match status" value="1"/>
</dbReference>
<dbReference type="eggNOG" id="KOG0017">
    <property type="taxonomic scope" value="Eukaryota"/>
</dbReference>
<dbReference type="Proteomes" id="UP000189701">
    <property type="component" value="Unplaced"/>
</dbReference>
<dbReference type="SUPFAM" id="SSF50630">
    <property type="entry name" value="Acid proteases"/>
    <property type="match status" value="1"/>
</dbReference>
<reference evidence="2" key="2">
    <citation type="submission" date="2025-08" db="UniProtKB">
        <authorList>
            <consortium name="RefSeq"/>
        </authorList>
    </citation>
    <scope>IDENTIFICATION</scope>
    <source>
        <tissue evidence="2">Leaf</tissue>
    </source>
</reference>
<dbReference type="GeneID" id="104234995"/>
<reference evidence="1" key="1">
    <citation type="journal article" date="2013" name="Genome Biol.">
        <title>Reference genomes and transcriptomes of Nicotiana sylvestris and Nicotiana tomentosiformis.</title>
        <authorList>
            <person name="Sierro N."/>
            <person name="Battey J.N."/>
            <person name="Ouadi S."/>
            <person name="Bovet L."/>
            <person name="Goepfert S."/>
            <person name="Bakaher N."/>
            <person name="Peitsch M.C."/>
            <person name="Ivanov N.V."/>
        </authorList>
    </citation>
    <scope>NUCLEOTIDE SEQUENCE [LARGE SCALE GENOMIC DNA]</scope>
</reference>
<proteinExistence type="predicted"/>
<organism evidence="1 2">
    <name type="scientific">Nicotiana sylvestris</name>
    <name type="common">Wood tobacco</name>
    <name type="synonym">South American tobacco</name>
    <dbReference type="NCBI Taxonomy" id="4096"/>
    <lineage>
        <taxon>Eukaryota</taxon>
        <taxon>Viridiplantae</taxon>
        <taxon>Streptophyta</taxon>
        <taxon>Embryophyta</taxon>
        <taxon>Tracheophyta</taxon>
        <taxon>Spermatophyta</taxon>
        <taxon>Magnoliopsida</taxon>
        <taxon>eudicotyledons</taxon>
        <taxon>Gunneridae</taxon>
        <taxon>Pentapetalae</taxon>
        <taxon>asterids</taxon>
        <taxon>lamiids</taxon>
        <taxon>Solanales</taxon>
        <taxon>Solanaceae</taxon>
        <taxon>Nicotianoideae</taxon>
        <taxon>Nicotianeae</taxon>
        <taxon>Nicotiana</taxon>
    </lineage>
</organism>
<dbReference type="AlphaFoldDB" id="A0A1U7XBH7"/>
<keyword evidence="1" id="KW-1185">Reference proteome</keyword>
<gene>
    <name evidence="2" type="primary">LOC104234995</name>
</gene>
<dbReference type="PANTHER" id="PTHR33240">
    <property type="entry name" value="OS08G0508500 PROTEIN"/>
    <property type="match status" value="1"/>
</dbReference>